<evidence type="ECO:0000256" key="2">
    <source>
        <dbReference type="ARBA" id="ARBA00006484"/>
    </source>
</evidence>
<gene>
    <name evidence="6" type="ORF">C4B60_07250</name>
</gene>
<dbReference type="SUPFAM" id="SSF51735">
    <property type="entry name" value="NAD(P)-binding Rossmann-fold domains"/>
    <property type="match status" value="1"/>
</dbReference>
<dbReference type="GO" id="GO:0006729">
    <property type="term" value="P:tetrahydrobiopterin biosynthetic process"/>
    <property type="evidence" value="ECO:0007669"/>
    <property type="project" value="TreeGrafter"/>
</dbReference>
<dbReference type="InterPro" id="IPR036291">
    <property type="entry name" value="NAD(P)-bd_dom_sf"/>
</dbReference>
<comment type="similarity">
    <text evidence="2">Belongs to the short-chain dehydrogenases/reductases (SDR) family.</text>
</comment>
<dbReference type="GO" id="GO:0005737">
    <property type="term" value="C:cytoplasm"/>
    <property type="evidence" value="ECO:0007669"/>
    <property type="project" value="UniProtKB-SubCell"/>
</dbReference>
<dbReference type="InterPro" id="IPR020904">
    <property type="entry name" value="Sc_DH/Rdtase_CS"/>
</dbReference>
<dbReference type="PROSITE" id="PS00061">
    <property type="entry name" value="ADH_SHORT"/>
    <property type="match status" value="1"/>
</dbReference>
<keyword evidence="3" id="KW-0963">Cytoplasm</keyword>
<organism evidence="6 7">
    <name type="scientific">Jeotgalibacillus proteolyticus</name>
    <dbReference type="NCBI Taxonomy" id="2082395"/>
    <lineage>
        <taxon>Bacteria</taxon>
        <taxon>Bacillati</taxon>
        <taxon>Bacillota</taxon>
        <taxon>Bacilli</taxon>
        <taxon>Bacillales</taxon>
        <taxon>Caryophanaceae</taxon>
        <taxon>Jeotgalibacillus</taxon>
    </lineage>
</organism>
<dbReference type="Gene3D" id="3.40.50.720">
    <property type="entry name" value="NAD(P)-binding Rossmann-like Domain"/>
    <property type="match status" value="1"/>
</dbReference>
<evidence type="ECO:0000313" key="6">
    <source>
        <dbReference type="EMBL" id="PPA70590.1"/>
    </source>
</evidence>
<comment type="caution">
    <text evidence="6">The sequence shown here is derived from an EMBL/GenBank/DDBJ whole genome shotgun (WGS) entry which is preliminary data.</text>
</comment>
<evidence type="ECO:0000256" key="1">
    <source>
        <dbReference type="ARBA" id="ARBA00004496"/>
    </source>
</evidence>
<dbReference type="PANTHER" id="PTHR44085:SF2">
    <property type="entry name" value="SEPIAPTERIN REDUCTASE"/>
    <property type="match status" value="1"/>
</dbReference>
<protein>
    <submittedName>
        <fullName evidence="6">Short-chain dehydrogenase</fullName>
    </submittedName>
</protein>
<proteinExistence type="inferred from homology"/>
<dbReference type="Proteomes" id="UP000239047">
    <property type="component" value="Unassembled WGS sequence"/>
</dbReference>
<keyword evidence="7" id="KW-1185">Reference proteome</keyword>
<dbReference type="PANTHER" id="PTHR44085">
    <property type="entry name" value="SEPIAPTERIN REDUCTASE"/>
    <property type="match status" value="1"/>
</dbReference>
<name>A0A2S5GC49_9BACL</name>
<evidence type="ECO:0000313" key="7">
    <source>
        <dbReference type="Proteomes" id="UP000239047"/>
    </source>
</evidence>
<dbReference type="OrthoDB" id="9794387at2"/>
<dbReference type="RefSeq" id="WP_104057341.1">
    <property type="nucleotide sequence ID" value="NZ_PREZ01000003.1"/>
</dbReference>
<dbReference type="AlphaFoldDB" id="A0A2S5GC49"/>
<evidence type="ECO:0000256" key="4">
    <source>
        <dbReference type="ARBA" id="ARBA00022857"/>
    </source>
</evidence>
<keyword evidence="4" id="KW-0521">NADP</keyword>
<dbReference type="InterPro" id="IPR002347">
    <property type="entry name" value="SDR_fam"/>
</dbReference>
<dbReference type="PRINTS" id="PR00081">
    <property type="entry name" value="GDHRDH"/>
</dbReference>
<evidence type="ECO:0000256" key="3">
    <source>
        <dbReference type="ARBA" id="ARBA00022490"/>
    </source>
</evidence>
<dbReference type="GO" id="GO:0004757">
    <property type="term" value="F:sepiapterin reductase (NADP+) activity"/>
    <property type="evidence" value="ECO:0007669"/>
    <property type="project" value="TreeGrafter"/>
</dbReference>
<keyword evidence="5" id="KW-0560">Oxidoreductase</keyword>
<dbReference type="InterPro" id="IPR051721">
    <property type="entry name" value="Biopterin_syn/organic_redct"/>
</dbReference>
<reference evidence="6 7" key="1">
    <citation type="submission" date="2018-02" db="EMBL/GenBank/DDBJ databases">
        <title>Jeotgalibacillus proteolyticum sp. nov. a protease producing bacterium isolated from ocean sediments of Laizhou Bay.</title>
        <authorList>
            <person name="Li Y."/>
        </authorList>
    </citation>
    <scope>NUCLEOTIDE SEQUENCE [LARGE SCALE GENOMIC DNA]</scope>
    <source>
        <strain evidence="6 7">22-7</strain>
    </source>
</reference>
<evidence type="ECO:0000256" key="5">
    <source>
        <dbReference type="ARBA" id="ARBA00023002"/>
    </source>
</evidence>
<comment type="subcellular location">
    <subcellularLocation>
        <location evidence="1">Cytoplasm</location>
    </subcellularLocation>
</comment>
<sequence>MKYAIITGASKGLGAAIGEHLLDHEYSLVDVSRTGSTLLKNKAAQKGLTYSHKKIDLSQLEETQAFIPSWFEETKDQPIEELLIIQNAGIVDPIQTVGNLDPHTIQKAAQTNYIAPVLITNAAFKHAEEKGIPATVVNITSGAADKPNHGWSIYGSTKAALNLFTETAALEQDKLKTKNKIISFSPSIMDTDMQNTIRSSTSDAFAAVSAFQAYKEQGKLRKPETVGKALVDLLMEKNLENGRLYHINELL</sequence>
<accession>A0A2S5GC49</accession>
<dbReference type="EMBL" id="PREZ01000003">
    <property type="protein sequence ID" value="PPA70590.1"/>
    <property type="molecule type" value="Genomic_DNA"/>
</dbReference>
<dbReference type="Pfam" id="PF00106">
    <property type="entry name" value="adh_short"/>
    <property type="match status" value="1"/>
</dbReference>